<evidence type="ECO:0000313" key="6">
    <source>
        <dbReference type="EMBL" id="QXI40919.1"/>
    </source>
</evidence>
<organism evidence="6 7">
    <name type="scientific">Pseudomonas xantholysinigenes</name>
    <dbReference type="NCBI Taxonomy" id="2745490"/>
    <lineage>
        <taxon>Bacteria</taxon>
        <taxon>Pseudomonadati</taxon>
        <taxon>Pseudomonadota</taxon>
        <taxon>Gammaproteobacteria</taxon>
        <taxon>Pseudomonadales</taxon>
        <taxon>Pseudomonadaceae</taxon>
        <taxon>Pseudomonas</taxon>
    </lineage>
</organism>
<evidence type="ECO:0000256" key="3">
    <source>
        <dbReference type="ARBA" id="ARBA00023125"/>
    </source>
</evidence>
<sequence>MDLLHCMQAFVRVAESGSFCQAAQILEISSPTVSRQVAALEEQLRARLLQRTTRSLALTEAGQRYLKRCKTIFAEIDTAAAEAASAQSRAVGCLRLHTITEFGLEYLMPLVASYLEQYPQVAIDLSLTEETPALLEEGLDVQVTLSLGLPDSEFVAQRLGQVHSVLCAAPAYLQRHGVPDRPAALQGHRCIMLADPLYPQGWYFDKEAIFRFHNVLRVNQLEAACQAAASGMGICLLPSFIAAKALSEGRLLRLMPDRQLHPREVYALYSSRRFLDAKIRTWVEHLKTHLPGAFERHRLTLEDPRFWATQRSSLS</sequence>
<dbReference type="KEGG" id="pxn:HU772_009500"/>
<dbReference type="AlphaFoldDB" id="A0A9E6Q1K4"/>
<dbReference type="Gene3D" id="3.40.190.290">
    <property type="match status" value="1"/>
</dbReference>
<dbReference type="EMBL" id="CP077095">
    <property type="protein sequence ID" value="QXI40919.1"/>
    <property type="molecule type" value="Genomic_DNA"/>
</dbReference>
<dbReference type="PROSITE" id="PS50931">
    <property type="entry name" value="HTH_LYSR"/>
    <property type="match status" value="1"/>
</dbReference>
<dbReference type="InterPro" id="IPR036388">
    <property type="entry name" value="WH-like_DNA-bd_sf"/>
</dbReference>
<dbReference type="InterPro" id="IPR058163">
    <property type="entry name" value="LysR-type_TF_proteobact-type"/>
</dbReference>
<proteinExistence type="inferred from homology"/>
<evidence type="ECO:0000256" key="1">
    <source>
        <dbReference type="ARBA" id="ARBA00009437"/>
    </source>
</evidence>
<name>A0A9E6Q1K4_9PSED</name>
<feature type="domain" description="HTH lysR-type" evidence="5">
    <location>
        <begin position="1"/>
        <end position="59"/>
    </location>
</feature>
<dbReference type="SUPFAM" id="SSF46785">
    <property type="entry name" value="Winged helix' DNA-binding domain"/>
    <property type="match status" value="1"/>
</dbReference>
<dbReference type="InterPro" id="IPR036390">
    <property type="entry name" value="WH_DNA-bd_sf"/>
</dbReference>
<dbReference type="GO" id="GO:0003700">
    <property type="term" value="F:DNA-binding transcription factor activity"/>
    <property type="evidence" value="ECO:0007669"/>
    <property type="project" value="InterPro"/>
</dbReference>
<dbReference type="Pfam" id="PF03466">
    <property type="entry name" value="LysR_substrate"/>
    <property type="match status" value="1"/>
</dbReference>
<dbReference type="GO" id="GO:0003677">
    <property type="term" value="F:DNA binding"/>
    <property type="evidence" value="ECO:0007669"/>
    <property type="project" value="UniProtKB-KW"/>
</dbReference>
<dbReference type="CDD" id="cd08422">
    <property type="entry name" value="PBP2_CrgA_like"/>
    <property type="match status" value="1"/>
</dbReference>
<evidence type="ECO:0000313" key="7">
    <source>
        <dbReference type="Proteomes" id="UP000633418"/>
    </source>
</evidence>
<dbReference type="Proteomes" id="UP000633418">
    <property type="component" value="Chromosome"/>
</dbReference>
<dbReference type="InterPro" id="IPR005119">
    <property type="entry name" value="LysR_subst-bd"/>
</dbReference>
<reference evidence="6 7" key="1">
    <citation type="journal article" date="2020" name="Microorganisms">
        <title>Reliable Identification of Environmental Pseudomonas Isolates Using the rpoD Gene.</title>
        <authorList>
            <consortium name="The Broad Institute Genome Sequencing Platform"/>
            <person name="Girard L."/>
            <person name="Lood C."/>
            <person name="Rokni-Zadeh H."/>
            <person name="van Noort V."/>
            <person name="Lavigne R."/>
            <person name="De Mot R."/>
        </authorList>
    </citation>
    <scope>NUCLEOTIDE SEQUENCE [LARGE SCALE GENOMIC DNA]</scope>
    <source>
        <strain evidence="6 7">RW9S1A</strain>
    </source>
</reference>
<protein>
    <submittedName>
        <fullName evidence="6">LysR family transcriptional regulator</fullName>
    </submittedName>
</protein>
<comment type="similarity">
    <text evidence="1">Belongs to the LysR transcriptional regulatory family.</text>
</comment>
<keyword evidence="4" id="KW-0804">Transcription</keyword>
<evidence type="ECO:0000259" key="5">
    <source>
        <dbReference type="PROSITE" id="PS50931"/>
    </source>
</evidence>
<keyword evidence="2" id="KW-0805">Transcription regulation</keyword>
<keyword evidence="3" id="KW-0238">DNA-binding</keyword>
<reference evidence="6 7" key="2">
    <citation type="journal article" date="2021" name="Microorganisms">
        <title>The Ever-Expanding Pseudomonas Genus: Description of 43 New Species and Partition of the Pseudomonas putida Group.</title>
        <authorList>
            <person name="Girard L."/>
            <person name="Lood C."/>
            <person name="Hofte M."/>
            <person name="Vandamme P."/>
            <person name="Rokni-Zadeh H."/>
            <person name="van Noort V."/>
            <person name="Lavigne R."/>
            <person name="De Mot R."/>
        </authorList>
    </citation>
    <scope>NUCLEOTIDE SEQUENCE [LARGE SCALE GENOMIC DNA]</scope>
    <source>
        <strain evidence="6 7">RW9S1A</strain>
    </source>
</reference>
<dbReference type="Pfam" id="PF00126">
    <property type="entry name" value="HTH_1"/>
    <property type="match status" value="1"/>
</dbReference>
<dbReference type="FunFam" id="1.10.10.10:FF:000001">
    <property type="entry name" value="LysR family transcriptional regulator"/>
    <property type="match status" value="1"/>
</dbReference>
<evidence type="ECO:0000256" key="2">
    <source>
        <dbReference type="ARBA" id="ARBA00023015"/>
    </source>
</evidence>
<keyword evidence="7" id="KW-1185">Reference proteome</keyword>
<evidence type="ECO:0000256" key="4">
    <source>
        <dbReference type="ARBA" id="ARBA00023163"/>
    </source>
</evidence>
<accession>A0A9E6Q1K4</accession>
<gene>
    <name evidence="6" type="ORF">HU772_009500</name>
</gene>
<dbReference type="Gene3D" id="1.10.10.10">
    <property type="entry name" value="Winged helix-like DNA-binding domain superfamily/Winged helix DNA-binding domain"/>
    <property type="match status" value="1"/>
</dbReference>
<dbReference type="PANTHER" id="PTHR30537:SF5">
    <property type="entry name" value="HTH-TYPE TRANSCRIPTIONAL ACTIVATOR TTDR-RELATED"/>
    <property type="match status" value="1"/>
</dbReference>
<dbReference type="PANTHER" id="PTHR30537">
    <property type="entry name" value="HTH-TYPE TRANSCRIPTIONAL REGULATOR"/>
    <property type="match status" value="1"/>
</dbReference>
<dbReference type="InterPro" id="IPR000847">
    <property type="entry name" value="LysR_HTH_N"/>
</dbReference>
<dbReference type="SUPFAM" id="SSF53850">
    <property type="entry name" value="Periplasmic binding protein-like II"/>
    <property type="match status" value="1"/>
</dbReference>